<dbReference type="InterPro" id="IPR038765">
    <property type="entry name" value="Papain-like_cys_pep_sf"/>
</dbReference>
<evidence type="ECO:0000256" key="1">
    <source>
        <dbReference type="ARBA" id="ARBA00022670"/>
    </source>
</evidence>
<dbReference type="Proteomes" id="UP000053660">
    <property type="component" value="Unassembled WGS sequence"/>
</dbReference>
<dbReference type="PROSITE" id="PS00139">
    <property type="entry name" value="THIOL_PROTEASE_CYS"/>
    <property type="match status" value="1"/>
</dbReference>
<keyword evidence="1" id="KW-0645">Protease</keyword>
<name>A0A0B1TP88_OESDE</name>
<evidence type="ECO:0000313" key="5">
    <source>
        <dbReference type="EMBL" id="KHJ99378.1"/>
    </source>
</evidence>
<keyword evidence="2" id="KW-0378">Hydrolase</keyword>
<feature type="domain" description="Peptidase C1A papain C-terminal" evidence="4">
    <location>
        <begin position="35"/>
        <end position="103"/>
    </location>
</feature>
<evidence type="ECO:0000313" key="6">
    <source>
        <dbReference type="Proteomes" id="UP000053660"/>
    </source>
</evidence>
<gene>
    <name evidence="5" type="ORF">OESDEN_00616</name>
</gene>
<accession>A0A0B1TP88</accession>
<dbReference type="GO" id="GO:0006508">
    <property type="term" value="P:proteolysis"/>
    <property type="evidence" value="ECO:0007669"/>
    <property type="project" value="UniProtKB-KW"/>
</dbReference>
<dbReference type="SUPFAM" id="SSF54001">
    <property type="entry name" value="Cysteine proteinases"/>
    <property type="match status" value="1"/>
</dbReference>
<dbReference type="AlphaFoldDB" id="A0A0B1TP88"/>
<reference evidence="5 6" key="1">
    <citation type="submission" date="2014-03" db="EMBL/GenBank/DDBJ databases">
        <title>Draft genome of the hookworm Oesophagostomum dentatum.</title>
        <authorList>
            <person name="Mitreva M."/>
        </authorList>
    </citation>
    <scope>NUCLEOTIDE SEQUENCE [LARGE SCALE GENOMIC DNA]</scope>
    <source>
        <strain evidence="5 6">OD-Hann</strain>
    </source>
</reference>
<evidence type="ECO:0000259" key="4">
    <source>
        <dbReference type="Pfam" id="PF00112"/>
    </source>
</evidence>
<organism evidence="5 6">
    <name type="scientific">Oesophagostomum dentatum</name>
    <name type="common">Nodular worm</name>
    <dbReference type="NCBI Taxonomy" id="61180"/>
    <lineage>
        <taxon>Eukaryota</taxon>
        <taxon>Metazoa</taxon>
        <taxon>Ecdysozoa</taxon>
        <taxon>Nematoda</taxon>
        <taxon>Chromadorea</taxon>
        <taxon>Rhabditida</taxon>
        <taxon>Rhabditina</taxon>
        <taxon>Rhabditomorpha</taxon>
        <taxon>Strongyloidea</taxon>
        <taxon>Strongylidae</taxon>
        <taxon>Oesophagostomum</taxon>
    </lineage>
</organism>
<dbReference type="InterPro" id="IPR000169">
    <property type="entry name" value="Pept_cys_AS"/>
</dbReference>
<dbReference type="InterPro" id="IPR000668">
    <property type="entry name" value="Peptidase_C1A_C"/>
</dbReference>
<evidence type="ECO:0000256" key="3">
    <source>
        <dbReference type="ARBA" id="ARBA00022807"/>
    </source>
</evidence>
<dbReference type="GO" id="GO:0008234">
    <property type="term" value="F:cysteine-type peptidase activity"/>
    <property type="evidence" value="ECO:0007669"/>
    <property type="project" value="UniProtKB-KW"/>
</dbReference>
<protein>
    <recommendedName>
        <fullName evidence="4">Peptidase C1A papain C-terminal domain-containing protein</fullName>
    </recommendedName>
</protein>
<dbReference type="Gene3D" id="3.90.70.10">
    <property type="entry name" value="Cysteine proteinases"/>
    <property type="match status" value="1"/>
</dbReference>
<keyword evidence="3" id="KW-0788">Thiol protease</keyword>
<sequence length="106" mass="11623">MSDEEFMSRIMDDTYLGEHDEMVTVDEISLAATAIPASFDARKKWANCRSIKTVRDQSACGSCWAVSAASAMSDRVCVRSNGKNQKFVSDTDILACCKNCGSGYVY</sequence>
<keyword evidence="6" id="KW-1185">Reference proteome</keyword>
<dbReference type="EMBL" id="KN549223">
    <property type="protein sequence ID" value="KHJ99378.1"/>
    <property type="molecule type" value="Genomic_DNA"/>
</dbReference>
<dbReference type="OrthoDB" id="5850821at2759"/>
<evidence type="ECO:0000256" key="2">
    <source>
        <dbReference type="ARBA" id="ARBA00022801"/>
    </source>
</evidence>
<proteinExistence type="predicted"/>
<dbReference type="Pfam" id="PF00112">
    <property type="entry name" value="Peptidase_C1"/>
    <property type="match status" value="1"/>
</dbReference>